<gene>
    <name evidence="9" type="primary">secF</name>
    <name evidence="11" type="ORF">CYPRO_1182</name>
</gene>
<keyword evidence="5 9" id="KW-0653">Protein transport</keyword>
<dbReference type="NCBIfam" id="TIGR00966">
    <property type="entry name" value="transloc_SecF"/>
    <property type="match status" value="1"/>
</dbReference>
<dbReference type="Pfam" id="PF07549">
    <property type="entry name" value="Sec_GG"/>
    <property type="match status" value="1"/>
</dbReference>
<comment type="similarity">
    <text evidence="9">Belongs to the SecD/SecF family. SecF subfamily.</text>
</comment>
<keyword evidence="8 9" id="KW-0472">Membrane</keyword>
<evidence type="ECO:0000256" key="4">
    <source>
        <dbReference type="ARBA" id="ARBA00022692"/>
    </source>
</evidence>
<keyword evidence="12" id="KW-1185">Reference proteome</keyword>
<evidence type="ECO:0000256" key="6">
    <source>
        <dbReference type="ARBA" id="ARBA00022989"/>
    </source>
</evidence>
<dbReference type="InterPro" id="IPR005665">
    <property type="entry name" value="SecF_bac"/>
</dbReference>
<dbReference type="InterPro" id="IPR022645">
    <property type="entry name" value="SecD/SecF_bac"/>
</dbReference>
<organism evidence="11 12">
    <name type="scientific">Cyclonatronum proteinivorum</name>
    <dbReference type="NCBI Taxonomy" id="1457365"/>
    <lineage>
        <taxon>Bacteria</taxon>
        <taxon>Pseudomonadati</taxon>
        <taxon>Balneolota</taxon>
        <taxon>Balneolia</taxon>
        <taxon>Balneolales</taxon>
        <taxon>Cyclonatronaceae</taxon>
        <taxon>Cyclonatronum</taxon>
    </lineage>
</organism>
<dbReference type="InterPro" id="IPR022813">
    <property type="entry name" value="SecD/SecF_arch_bac"/>
</dbReference>
<feature type="transmembrane region" description="Helical" evidence="9">
    <location>
        <begin position="269"/>
        <end position="293"/>
    </location>
</feature>
<reference evidence="11 12" key="1">
    <citation type="submission" date="2018-03" db="EMBL/GenBank/DDBJ databases">
        <title>Phenotypic and genomic properties of Cyclonatronum proteinivorum gen. nov., sp. nov., a haloalkaliphilic bacteroidete from soda lakes possessing Na+-translocating rhodopsin.</title>
        <authorList>
            <person name="Toshchakov S.V."/>
            <person name="Korzhenkov A."/>
            <person name="Samarov N.I."/>
            <person name="Kublanov I.V."/>
            <person name="Muntyan M.S."/>
            <person name="Sorokin D.Y."/>
        </authorList>
    </citation>
    <scope>NUCLEOTIDE SEQUENCE [LARGE SCALE GENOMIC DNA]</scope>
    <source>
        <strain evidence="11 12">Omega</strain>
    </source>
</reference>
<dbReference type="SUPFAM" id="SSF82866">
    <property type="entry name" value="Multidrug efflux transporter AcrB transmembrane domain"/>
    <property type="match status" value="1"/>
</dbReference>
<dbReference type="Gene3D" id="1.20.1640.10">
    <property type="entry name" value="Multidrug efflux transporter AcrB transmembrane domain"/>
    <property type="match status" value="1"/>
</dbReference>
<keyword evidence="3 9" id="KW-1003">Cell membrane</keyword>
<evidence type="ECO:0000256" key="7">
    <source>
        <dbReference type="ARBA" id="ARBA00023010"/>
    </source>
</evidence>
<dbReference type="InterPro" id="IPR022646">
    <property type="entry name" value="SecD/SecF_CS"/>
</dbReference>
<evidence type="ECO:0000256" key="1">
    <source>
        <dbReference type="ARBA" id="ARBA00004651"/>
    </source>
</evidence>
<keyword evidence="7 9" id="KW-0811">Translocation</keyword>
<evidence type="ECO:0000256" key="8">
    <source>
        <dbReference type="ARBA" id="ARBA00023136"/>
    </source>
</evidence>
<dbReference type="EMBL" id="CP027806">
    <property type="protein sequence ID" value="AXJ00446.1"/>
    <property type="molecule type" value="Genomic_DNA"/>
</dbReference>
<dbReference type="KEGG" id="cprv:CYPRO_1182"/>
<dbReference type="Pfam" id="PF02355">
    <property type="entry name" value="SecD_SecF_C"/>
    <property type="match status" value="1"/>
</dbReference>
<dbReference type="GO" id="GO:0043952">
    <property type="term" value="P:protein transport by the Sec complex"/>
    <property type="evidence" value="ECO:0007669"/>
    <property type="project" value="UniProtKB-UniRule"/>
</dbReference>
<keyword evidence="4 9" id="KW-0812">Transmembrane</keyword>
<evidence type="ECO:0000256" key="9">
    <source>
        <dbReference type="HAMAP-Rule" id="MF_01464"/>
    </source>
</evidence>
<keyword evidence="6 9" id="KW-1133">Transmembrane helix</keyword>
<feature type="transmembrane region" description="Helical" evidence="9">
    <location>
        <begin position="194"/>
        <end position="214"/>
    </location>
</feature>
<evidence type="ECO:0000259" key="10">
    <source>
        <dbReference type="Pfam" id="PF02355"/>
    </source>
</evidence>
<feature type="transmembrane region" description="Helical" evidence="9">
    <location>
        <begin position="159"/>
        <end position="182"/>
    </location>
</feature>
<dbReference type="GO" id="GO:0065002">
    <property type="term" value="P:intracellular protein transmembrane transport"/>
    <property type="evidence" value="ECO:0007669"/>
    <property type="project" value="UniProtKB-UniRule"/>
</dbReference>
<dbReference type="RefSeq" id="WP_114983723.1">
    <property type="nucleotide sequence ID" value="NZ_CP027806.1"/>
</dbReference>
<accession>A0A345UIZ4</accession>
<dbReference type="InterPro" id="IPR048634">
    <property type="entry name" value="SecD_SecF_C"/>
</dbReference>
<dbReference type="InterPro" id="IPR055344">
    <property type="entry name" value="SecD_SecF_C_bact"/>
</dbReference>
<dbReference type="GO" id="GO:0006605">
    <property type="term" value="P:protein targeting"/>
    <property type="evidence" value="ECO:0007669"/>
    <property type="project" value="UniProtKB-UniRule"/>
</dbReference>
<dbReference type="PANTHER" id="PTHR30081">
    <property type="entry name" value="PROTEIN-EXPORT MEMBRANE PROTEIN SEC"/>
    <property type="match status" value="1"/>
</dbReference>
<comment type="function">
    <text evidence="9">Part of the Sec protein translocase complex. Interacts with the SecYEG preprotein conducting channel. SecDF uses the proton motive force (PMF) to complete protein translocation after the ATP-dependent function of SecA.</text>
</comment>
<evidence type="ECO:0000256" key="2">
    <source>
        <dbReference type="ARBA" id="ARBA00022448"/>
    </source>
</evidence>
<feature type="domain" description="Protein export membrane protein SecD/SecF C-terminal" evidence="10">
    <location>
        <begin position="114"/>
        <end position="296"/>
    </location>
</feature>
<dbReference type="PANTHER" id="PTHR30081:SF8">
    <property type="entry name" value="PROTEIN TRANSLOCASE SUBUNIT SECF"/>
    <property type="match status" value="1"/>
</dbReference>
<feature type="transmembrane region" description="Helical" evidence="9">
    <location>
        <begin position="17"/>
        <end position="35"/>
    </location>
</feature>
<comment type="subunit">
    <text evidence="9">Forms a complex with SecD. Part of the essential Sec protein translocation apparatus which comprises SecA, SecYEG and auxiliary proteins SecDF. Other proteins may also be involved.</text>
</comment>
<evidence type="ECO:0000313" key="12">
    <source>
        <dbReference type="Proteomes" id="UP000254808"/>
    </source>
</evidence>
<dbReference type="GO" id="GO:0015450">
    <property type="term" value="F:protein-transporting ATPase activity"/>
    <property type="evidence" value="ECO:0007669"/>
    <property type="project" value="InterPro"/>
</dbReference>
<name>A0A345UIZ4_9BACT</name>
<dbReference type="GO" id="GO:0005886">
    <property type="term" value="C:plasma membrane"/>
    <property type="evidence" value="ECO:0007669"/>
    <property type="project" value="UniProtKB-SubCell"/>
</dbReference>
<evidence type="ECO:0000256" key="5">
    <source>
        <dbReference type="ARBA" id="ARBA00022927"/>
    </source>
</evidence>
<dbReference type="HAMAP" id="MF_01464_B">
    <property type="entry name" value="SecF_B"/>
    <property type="match status" value="1"/>
</dbReference>
<proteinExistence type="inferred from homology"/>
<feature type="transmembrane region" description="Helical" evidence="9">
    <location>
        <begin position="245"/>
        <end position="263"/>
    </location>
</feature>
<comment type="subcellular location">
    <subcellularLocation>
        <location evidence="1 9">Cell membrane</location>
        <topology evidence="1 9">Multi-pass membrane protein</topology>
    </subcellularLocation>
</comment>
<evidence type="ECO:0000256" key="3">
    <source>
        <dbReference type="ARBA" id="ARBA00022475"/>
    </source>
</evidence>
<evidence type="ECO:0000313" key="11">
    <source>
        <dbReference type="EMBL" id="AXJ00446.1"/>
    </source>
</evidence>
<dbReference type="Proteomes" id="UP000254808">
    <property type="component" value="Chromosome"/>
</dbReference>
<dbReference type="PRINTS" id="PR01755">
    <property type="entry name" value="SECFTRNLCASE"/>
</dbReference>
<dbReference type="OrthoDB" id="9805019at2"/>
<sequence length="302" mass="33094">MRVFEDPKFQLIHNRKIGYIISTVLVLLSIGAILFKGLQFGIDFRGGTEIVVSFQGSSPAVEDIRNVLTEPFGGAPEVRTFGADINVRTDADIDSNELQQIVLSTMGSAFPDNPAEIIKTDLVGPRFAEDLRNAALQSILFALAIIFIYILIRFKKWYYSAGAVAALAHDVIITLGIFTLLYDVVPFSLDINQAIIAAFLTIVGYSLNDTVVVFDRIRENSLIFKTEAYDDMVNRSVNNTLSRTFVTSVTTLIAVSILFFFGGEVLKGLSFALILGVILGTYSSIFVASGLVVDLQLKKAKS</sequence>
<protein>
    <recommendedName>
        <fullName evidence="9">Protein-export membrane protein SecF</fullName>
    </recommendedName>
</protein>
<feature type="transmembrane region" description="Helical" evidence="9">
    <location>
        <begin position="134"/>
        <end position="152"/>
    </location>
</feature>
<dbReference type="NCBIfam" id="TIGR00916">
    <property type="entry name" value="2A0604s01"/>
    <property type="match status" value="1"/>
</dbReference>
<keyword evidence="2 9" id="KW-0813">Transport</keyword>
<dbReference type="AlphaFoldDB" id="A0A345UIZ4"/>